<reference evidence="1 2" key="1">
    <citation type="journal article" date="2021" name="Hortic Res">
        <title>Chromosome-scale assembly of the Dendrobium chrysotoxum genome enhances the understanding of orchid evolution.</title>
        <authorList>
            <person name="Zhang Y."/>
            <person name="Zhang G.Q."/>
            <person name="Zhang D."/>
            <person name="Liu X.D."/>
            <person name="Xu X.Y."/>
            <person name="Sun W.H."/>
            <person name="Yu X."/>
            <person name="Zhu X."/>
            <person name="Wang Z.W."/>
            <person name="Zhao X."/>
            <person name="Zhong W.Y."/>
            <person name="Chen H."/>
            <person name="Yin W.L."/>
            <person name="Huang T."/>
            <person name="Niu S.C."/>
            <person name="Liu Z.J."/>
        </authorList>
    </citation>
    <scope>NUCLEOTIDE SEQUENCE [LARGE SCALE GENOMIC DNA]</scope>
    <source>
        <strain evidence="1">Lindl</strain>
    </source>
</reference>
<proteinExistence type="predicted"/>
<dbReference type="AlphaFoldDB" id="A0AAV7GVG4"/>
<evidence type="ECO:0000313" key="1">
    <source>
        <dbReference type="EMBL" id="KAH0459557.1"/>
    </source>
</evidence>
<accession>A0AAV7GVG4</accession>
<comment type="caution">
    <text evidence="1">The sequence shown here is derived from an EMBL/GenBank/DDBJ whole genome shotgun (WGS) entry which is preliminary data.</text>
</comment>
<dbReference type="EMBL" id="JAGFBR010000011">
    <property type="protein sequence ID" value="KAH0459557.1"/>
    <property type="molecule type" value="Genomic_DNA"/>
</dbReference>
<sequence>MVGNQRSRALASNSSRSAIDPRFTKAADEAAYTSIKFAGINPSKIINQSTLNFQGIILDVLRHLWDNLSIATQIELIIPDDRASLVSVSKVTIAQTLTSQLIEEERRGGMEEKEKNEIRGPKANLRSILIKMEYDLAYCYIFNRRSYYVSNYFMKLIKWTPLINIFVESPIIPI</sequence>
<protein>
    <submittedName>
        <fullName evidence="1">Uncharacterized protein</fullName>
    </submittedName>
</protein>
<evidence type="ECO:0000313" key="2">
    <source>
        <dbReference type="Proteomes" id="UP000775213"/>
    </source>
</evidence>
<dbReference type="Proteomes" id="UP000775213">
    <property type="component" value="Unassembled WGS sequence"/>
</dbReference>
<name>A0AAV7GVG4_DENCH</name>
<gene>
    <name evidence="1" type="ORF">IEQ34_012371</name>
</gene>
<organism evidence="1 2">
    <name type="scientific">Dendrobium chrysotoxum</name>
    <name type="common">Orchid</name>
    <dbReference type="NCBI Taxonomy" id="161865"/>
    <lineage>
        <taxon>Eukaryota</taxon>
        <taxon>Viridiplantae</taxon>
        <taxon>Streptophyta</taxon>
        <taxon>Embryophyta</taxon>
        <taxon>Tracheophyta</taxon>
        <taxon>Spermatophyta</taxon>
        <taxon>Magnoliopsida</taxon>
        <taxon>Liliopsida</taxon>
        <taxon>Asparagales</taxon>
        <taxon>Orchidaceae</taxon>
        <taxon>Epidendroideae</taxon>
        <taxon>Malaxideae</taxon>
        <taxon>Dendrobiinae</taxon>
        <taxon>Dendrobium</taxon>
    </lineage>
</organism>
<keyword evidence="2" id="KW-1185">Reference proteome</keyword>